<dbReference type="EMBL" id="CP030840">
    <property type="protein sequence ID" value="AXC13149.1"/>
    <property type="molecule type" value="Genomic_DNA"/>
</dbReference>
<gene>
    <name evidence="1" type="ORF">ACPOL_3870</name>
</gene>
<dbReference type="KEGG" id="abas:ACPOL_3870"/>
<name>A0A2Z5G292_9BACT</name>
<keyword evidence="2" id="KW-1185">Reference proteome</keyword>
<organism evidence="1 2">
    <name type="scientific">Acidisarcina polymorpha</name>
    <dbReference type="NCBI Taxonomy" id="2211140"/>
    <lineage>
        <taxon>Bacteria</taxon>
        <taxon>Pseudomonadati</taxon>
        <taxon>Acidobacteriota</taxon>
        <taxon>Terriglobia</taxon>
        <taxon>Terriglobales</taxon>
        <taxon>Acidobacteriaceae</taxon>
        <taxon>Acidisarcina</taxon>
    </lineage>
</organism>
<reference evidence="1 2" key="1">
    <citation type="journal article" date="2018" name="Front. Microbiol.">
        <title>Hydrolytic Capabilities as a Key to Environmental Success: Chitinolytic and Cellulolytic Acidobacteria From Acidic Sub-arctic Soils and Boreal Peatlands.</title>
        <authorList>
            <person name="Belova S.E."/>
            <person name="Ravin N.V."/>
            <person name="Pankratov T.A."/>
            <person name="Rakitin A.L."/>
            <person name="Ivanova A.A."/>
            <person name="Beletsky A.V."/>
            <person name="Mardanov A.V."/>
            <person name="Sinninghe Damste J.S."/>
            <person name="Dedysh S.N."/>
        </authorList>
    </citation>
    <scope>NUCLEOTIDE SEQUENCE [LARGE SCALE GENOMIC DNA]</scope>
    <source>
        <strain evidence="1 2">SBC82</strain>
    </source>
</reference>
<sequence length="54" mass="5974">MENKFSGLAEKSQEVMDEGAILPPALYEGTRGFIESVAKQINASYEHNIFDEAP</sequence>
<evidence type="ECO:0000313" key="2">
    <source>
        <dbReference type="Proteomes" id="UP000253606"/>
    </source>
</evidence>
<protein>
    <submittedName>
        <fullName evidence="1">Uncharacterized protein</fullName>
    </submittedName>
</protein>
<accession>A0A2Z5G292</accession>
<proteinExistence type="predicted"/>
<dbReference type="Proteomes" id="UP000253606">
    <property type="component" value="Chromosome"/>
</dbReference>
<evidence type="ECO:0000313" key="1">
    <source>
        <dbReference type="EMBL" id="AXC13149.1"/>
    </source>
</evidence>
<dbReference type="AlphaFoldDB" id="A0A2Z5G292"/>